<accession>K0SH91</accession>
<gene>
    <name evidence="1" type="ORF">THAOC_19288</name>
</gene>
<keyword evidence="2" id="KW-1185">Reference proteome</keyword>
<dbReference type="Proteomes" id="UP000266841">
    <property type="component" value="Unassembled WGS sequence"/>
</dbReference>
<evidence type="ECO:0000313" key="2">
    <source>
        <dbReference type="Proteomes" id="UP000266841"/>
    </source>
</evidence>
<proteinExistence type="predicted"/>
<dbReference type="AlphaFoldDB" id="K0SH91"/>
<sequence length="240" mass="26661">MSSSGDAVVSAQGRRRATESLQRLYDFIATTVHTLNLVTRVGDGMTKWGHGAFKSFREAIYPFISHPEKYTMRSGDQRPDDDINTTGNTCPPLTTGYIEAIANRRNLDDYPNEPVLQVLSYPSGEINPQRSPAIVVHQFTRVGYTSISEDLEPPMHCPDSTMVEQITRPPAPAPVVDTTADGNEYEENVRVECTPENRCCSLYGVSMVVCICEFDPVEDIDLDELRYGNTAGLRTEMSTT</sequence>
<protein>
    <submittedName>
        <fullName evidence="1">Uncharacterized protein</fullName>
    </submittedName>
</protein>
<comment type="caution">
    <text evidence="1">The sequence shown here is derived from an EMBL/GenBank/DDBJ whole genome shotgun (WGS) entry which is preliminary data.</text>
</comment>
<dbReference type="EMBL" id="AGNL01021183">
    <property type="protein sequence ID" value="EJK60371.1"/>
    <property type="molecule type" value="Genomic_DNA"/>
</dbReference>
<organism evidence="1 2">
    <name type="scientific">Thalassiosira oceanica</name>
    <name type="common">Marine diatom</name>
    <dbReference type="NCBI Taxonomy" id="159749"/>
    <lineage>
        <taxon>Eukaryota</taxon>
        <taxon>Sar</taxon>
        <taxon>Stramenopiles</taxon>
        <taxon>Ochrophyta</taxon>
        <taxon>Bacillariophyta</taxon>
        <taxon>Coscinodiscophyceae</taxon>
        <taxon>Thalassiosirophycidae</taxon>
        <taxon>Thalassiosirales</taxon>
        <taxon>Thalassiosiraceae</taxon>
        <taxon>Thalassiosira</taxon>
    </lineage>
</organism>
<evidence type="ECO:0000313" key="1">
    <source>
        <dbReference type="EMBL" id="EJK60371.1"/>
    </source>
</evidence>
<reference evidence="1 2" key="1">
    <citation type="journal article" date="2012" name="Genome Biol.">
        <title>Genome and low-iron response of an oceanic diatom adapted to chronic iron limitation.</title>
        <authorList>
            <person name="Lommer M."/>
            <person name="Specht M."/>
            <person name="Roy A.S."/>
            <person name="Kraemer L."/>
            <person name="Andreson R."/>
            <person name="Gutowska M.A."/>
            <person name="Wolf J."/>
            <person name="Bergner S.V."/>
            <person name="Schilhabel M.B."/>
            <person name="Klostermeier U.C."/>
            <person name="Beiko R.G."/>
            <person name="Rosenstiel P."/>
            <person name="Hippler M."/>
            <person name="Laroche J."/>
        </authorList>
    </citation>
    <scope>NUCLEOTIDE SEQUENCE [LARGE SCALE GENOMIC DNA]</scope>
    <source>
        <strain evidence="1 2">CCMP1005</strain>
    </source>
</reference>
<name>K0SH91_THAOC</name>